<organism evidence="1 2">
    <name type="scientific">Fusarium solani</name>
    <name type="common">Filamentous fungus</name>
    <dbReference type="NCBI Taxonomy" id="169388"/>
    <lineage>
        <taxon>Eukaryota</taxon>
        <taxon>Fungi</taxon>
        <taxon>Dikarya</taxon>
        <taxon>Ascomycota</taxon>
        <taxon>Pezizomycotina</taxon>
        <taxon>Sordariomycetes</taxon>
        <taxon>Hypocreomycetidae</taxon>
        <taxon>Hypocreales</taxon>
        <taxon>Nectriaceae</taxon>
        <taxon>Fusarium</taxon>
        <taxon>Fusarium solani species complex</taxon>
    </lineage>
</organism>
<evidence type="ECO:0000313" key="2">
    <source>
        <dbReference type="Proteomes" id="UP000736672"/>
    </source>
</evidence>
<proteinExistence type="predicted"/>
<keyword evidence="2" id="KW-1185">Reference proteome</keyword>
<dbReference type="AlphaFoldDB" id="A0A9P9HJM0"/>
<evidence type="ECO:0000313" key="1">
    <source>
        <dbReference type="EMBL" id="KAH7258805.1"/>
    </source>
</evidence>
<protein>
    <submittedName>
        <fullName evidence="1">Uncharacterized protein</fullName>
    </submittedName>
</protein>
<accession>A0A9P9HJM0</accession>
<name>A0A9P9HJM0_FUSSL</name>
<comment type="caution">
    <text evidence="1">The sequence shown here is derived from an EMBL/GenBank/DDBJ whole genome shotgun (WGS) entry which is preliminary data.</text>
</comment>
<dbReference type="Proteomes" id="UP000736672">
    <property type="component" value="Unassembled WGS sequence"/>
</dbReference>
<gene>
    <name evidence="1" type="ORF">B0J15DRAFT_494414</name>
</gene>
<reference evidence="1" key="1">
    <citation type="journal article" date="2021" name="Nat. Commun.">
        <title>Genetic determinants of endophytism in the Arabidopsis root mycobiome.</title>
        <authorList>
            <person name="Mesny F."/>
            <person name="Miyauchi S."/>
            <person name="Thiergart T."/>
            <person name="Pickel B."/>
            <person name="Atanasova L."/>
            <person name="Karlsson M."/>
            <person name="Huettel B."/>
            <person name="Barry K.W."/>
            <person name="Haridas S."/>
            <person name="Chen C."/>
            <person name="Bauer D."/>
            <person name="Andreopoulos W."/>
            <person name="Pangilinan J."/>
            <person name="LaButti K."/>
            <person name="Riley R."/>
            <person name="Lipzen A."/>
            <person name="Clum A."/>
            <person name="Drula E."/>
            <person name="Henrissat B."/>
            <person name="Kohler A."/>
            <person name="Grigoriev I.V."/>
            <person name="Martin F.M."/>
            <person name="Hacquard S."/>
        </authorList>
    </citation>
    <scope>NUCLEOTIDE SEQUENCE</scope>
    <source>
        <strain evidence="1">FSSC 5 MPI-SDFR-AT-0091</strain>
    </source>
</reference>
<sequence length="53" mass="6134">MPVLIVMGRSARLRRIVIEEFNINAAENKDKYIEWICRARRLYGAEITNGIAV</sequence>
<dbReference type="EMBL" id="JAGTJS010000009">
    <property type="protein sequence ID" value="KAH7258805.1"/>
    <property type="molecule type" value="Genomic_DNA"/>
</dbReference>